<organism evidence="8 9">
    <name type="scientific">Pseudonocardia alni</name>
    <name type="common">Amycolata alni</name>
    <dbReference type="NCBI Taxonomy" id="33907"/>
    <lineage>
        <taxon>Bacteria</taxon>
        <taxon>Bacillati</taxon>
        <taxon>Actinomycetota</taxon>
        <taxon>Actinomycetes</taxon>
        <taxon>Pseudonocardiales</taxon>
        <taxon>Pseudonocardiaceae</taxon>
        <taxon>Pseudonocardia</taxon>
    </lineage>
</organism>
<dbReference type="Gene3D" id="3.30.460.10">
    <property type="entry name" value="Beta Polymerase, domain 2"/>
    <property type="match status" value="1"/>
</dbReference>
<evidence type="ECO:0000256" key="6">
    <source>
        <dbReference type="HAMAP-Rule" id="MF_00376"/>
    </source>
</evidence>
<gene>
    <name evidence="6" type="primary">coaE</name>
    <name evidence="8" type="ORF">HDA37_000689</name>
</gene>
<dbReference type="InterPro" id="IPR027417">
    <property type="entry name" value="P-loop_NTPase"/>
</dbReference>
<dbReference type="GO" id="GO:0005524">
    <property type="term" value="F:ATP binding"/>
    <property type="evidence" value="ECO:0007669"/>
    <property type="project" value="UniProtKB-UniRule"/>
</dbReference>
<evidence type="ECO:0000256" key="3">
    <source>
        <dbReference type="ARBA" id="ARBA00022490"/>
    </source>
</evidence>
<dbReference type="Pfam" id="PF04229">
    <property type="entry name" value="GrpB"/>
    <property type="match status" value="1"/>
</dbReference>
<dbReference type="UniPathway" id="UPA00241">
    <property type="reaction ID" value="UER00356"/>
</dbReference>
<dbReference type="NCBIfam" id="TIGR00152">
    <property type="entry name" value="dephospho-CoA kinase"/>
    <property type="match status" value="1"/>
</dbReference>
<dbReference type="GO" id="GO:0005737">
    <property type="term" value="C:cytoplasm"/>
    <property type="evidence" value="ECO:0007669"/>
    <property type="project" value="UniProtKB-SubCell"/>
</dbReference>
<keyword evidence="9" id="KW-1185">Reference proteome</keyword>
<dbReference type="NCBIfam" id="NF002879">
    <property type="entry name" value="PRK03333.1"/>
    <property type="match status" value="1"/>
</dbReference>
<dbReference type="AlphaFoldDB" id="A0A852W0L2"/>
<dbReference type="HAMAP" id="MF_00376">
    <property type="entry name" value="Dephospho_CoA_kinase"/>
    <property type="match status" value="1"/>
</dbReference>
<dbReference type="CDD" id="cd02022">
    <property type="entry name" value="DPCK"/>
    <property type="match status" value="1"/>
</dbReference>
<keyword evidence="6" id="KW-0173">Coenzyme A biosynthesis</keyword>
<comment type="similarity">
    <text evidence="1">In the N-terminal section; belongs to the CoaE family.</text>
</comment>
<feature type="binding site" evidence="6">
    <location>
        <begin position="11"/>
        <end position="16"/>
    </location>
    <ligand>
        <name>ATP</name>
        <dbReference type="ChEBI" id="CHEBI:30616"/>
    </ligand>
</feature>
<dbReference type="RefSeq" id="WP_179760225.1">
    <property type="nucleotide sequence ID" value="NZ_BAAAJZ010000005.1"/>
</dbReference>
<evidence type="ECO:0000256" key="1">
    <source>
        <dbReference type="ARBA" id="ARBA00008826"/>
    </source>
</evidence>
<evidence type="ECO:0000313" key="8">
    <source>
        <dbReference type="EMBL" id="NYG00404.1"/>
    </source>
</evidence>
<proteinExistence type="inferred from homology"/>
<dbReference type="GO" id="GO:0004140">
    <property type="term" value="F:dephospho-CoA kinase activity"/>
    <property type="evidence" value="ECO:0007669"/>
    <property type="project" value="UniProtKB-UniRule"/>
</dbReference>
<evidence type="ECO:0000256" key="5">
    <source>
        <dbReference type="ARBA" id="ARBA00022840"/>
    </source>
</evidence>
<reference evidence="8 9" key="1">
    <citation type="submission" date="2020-07" db="EMBL/GenBank/DDBJ databases">
        <title>Sequencing the genomes of 1000 actinobacteria strains.</title>
        <authorList>
            <person name="Klenk H.-P."/>
        </authorList>
    </citation>
    <scope>NUCLEOTIDE SEQUENCE [LARGE SCALE GENOMIC DNA]</scope>
    <source>
        <strain evidence="8 9">DSM 44749</strain>
    </source>
</reference>
<keyword evidence="5 6" id="KW-0067">ATP-binding</keyword>
<comment type="similarity">
    <text evidence="6">Belongs to the CoaE family.</text>
</comment>
<evidence type="ECO:0000256" key="4">
    <source>
        <dbReference type="ARBA" id="ARBA00022741"/>
    </source>
</evidence>
<dbReference type="PANTHER" id="PTHR10695">
    <property type="entry name" value="DEPHOSPHO-COA KINASE-RELATED"/>
    <property type="match status" value="1"/>
</dbReference>
<dbReference type="InterPro" id="IPR001977">
    <property type="entry name" value="Depp_CoAkinase"/>
</dbReference>
<evidence type="ECO:0000256" key="2">
    <source>
        <dbReference type="ARBA" id="ARBA00011058"/>
    </source>
</evidence>
<evidence type="ECO:0000313" key="9">
    <source>
        <dbReference type="Proteomes" id="UP000549695"/>
    </source>
</evidence>
<dbReference type="GeneID" id="98050509"/>
<dbReference type="Proteomes" id="UP000549695">
    <property type="component" value="Unassembled WGS sequence"/>
</dbReference>
<comment type="function">
    <text evidence="6">Catalyzes the phosphorylation of the 3'-hydroxyl group of dephosphocoenzyme A to form coenzyme A.</text>
</comment>
<keyword evidence="6 8" id="KW-0808">Transferase</keyword>
<dbReference type="PROSITE" id="PS51219">
    <property type="entry name" value="DPCK"/>
    <property type="match status" value="1"/>
</dbReference>
<name>A0A852W0L2_PSEA5</name>
<protein>
    <recommendedName>
        <fullName evidence="6 7">Dephospho-CoA kinase</fullName>
        <ecNumber evidence="6 7">2.7.1.24</ecNumber>
    </recommendedName>
    <alternativeName>
        <fullName evidence="6">Dephosphocoenzyme A kinase</fullName>
    </alternativeName>
</protein>
<dbReference type="EMBL" id="JACCCZ010000001">
    <property type="protein sequence ID" value="NYG00404.1"/>
    <property type="molecule type" value="Genomic_DNA"/>
</dbReference>
<dbReference type="SUPFAM" id="SSF81301">
    <property type="entry name" value="Nucleotidyltransferase"/>
    <property type="match status" value="1"/>
</dbReference>
<dbReference type="InterPro" id="IPR007344">
    <property type="entry name" value="GrpB/CoaE"/>
</dbReference>
<comment type="catalytic activity">
    <reaction evidence="6">
        <text>3'-dephospho-CoA + ATP = ADP + CoA + H(+)</text>
        <dbReference type="Rhea" id="RHEA:18245"/>
        <dbReference type="ChEBI" id="CHEBI:15378"/>
        <dbReference type="ChEBI" id="CHEBI:30616"/>
        <dbReference type="ChEBI" id="CHEBI:57287"/>
        <dbReference type="ChEBI" id="CHEBI:57328"/>
        <dbReference type="ChEBI" id="CHEBI:456216"/>
        <dbReference type="EC" id="2.7.1.24"/>
    </reaction>
</comment>
<keyword evidence="3 6" id="KW-0963">Cytoplasm</keyword>
<dbReference type="GO" id="GO:0015937">
    <property type="term" value="P:coenzyme A biosynthetic process"/>
    <property type="evidence" value="ECO:0007669"/>
    <property type="project" value="UniProtKB-UniRule"/>
</dbReference>
<comment type="subcellular location">
    <subcellularLocation>
        <location evidence="6">Cytoplasm</location>
    </subcellularLocation>
</comment>
<comment type="similarity">
    <text evidence="2">In the C-terminal section; belongs to the UPF0157 (GrpB) family.</text>
</comment>
<sequence>MLRTGLTGGIGAGKSTVATRLVERGAVLVDSDVIAREVVEPGTAGLAAIVEAFGRDVLDAGGRLDRPALAAVVFSDAGARRTLDGIVHPLVRARSDEIVAAAPADAIVVQDIPLLVEGGMAPTFPLVVVVGVDAEERVRRLVSARGMSEQDARARIAAQAGDEQRRAVADVWLDNSGEPDDTRRRVDALWDGRLAGFEENLRTGRPAADGPPLLVEHDPDWEAQAHRLAERVAVAAGGSGRGVDHVGSTAVPGLPARDVLDLQLAVESPADADTVTEALVAAGFPVDTAAPEGTTGTVRVHRSADPGRAAVVAVRVHGSPAWRQAIELRDRLRADAAARAGYAAHKRAAAERHADDPDPRHYRAYTAEWRSDPNG</sequence>
<dbReference type="Pfam" id="PF01121">
    <property type="entry name" value="CoaE"/>
    <property type="match status" value="1"/>
</dbReference>
<accession>A0A852W0L2</accession>
<keyword evidence="6 8" id="KW-0418">Kinase</keyword>
<dbReference type="EC" id="2.7.1.24" evidence="6 7"/>
<dbReference type="SUPFAM" id="SSF52540">
    <property type="entry name" value="P-loop containing nucleoside triphosphate hydrolases"/>
    <property type="match status" value="1"/>
</dbReference>
<dbReference type="InterPro" id="IPR043519">
    <property type="entry name" value="NT_sf"/>
</dbReference>
<dbReference type="PANTHER" id="PTHR10695:SF46">
    <property type="entry name" value="BIFUNCTIONAL COENZYME A SYNTHASE-RELATED"/>
    <property type="match status" value="1"/>
</dbReference>
<comment type="pathway">
    <text evidence="6">Cofactor biosynthesis; coenzyme A biosynthesis; CoA from (R)-pantothenate: step 5/5.</text>
</comment>
<keyword evidence="4 6" id="KW-0547">Nucleotide-binding</keyword>
<evidence type="ECO:0000256" key="7">
    <source>
        <dbReference type="NCBIfam" id="TIGR00152"/>
    </source>
</evidence>
<comment type="caution">
    <text evidence="8">The sequence shown here is derived from an EMBL/GenBank/DDBJ whole genome shotgun (WGS) entry which is preliminary data.</text>
</comment>
<dbReference type="Gene3D" id="3.40.50.300">
    <property type="entry name" value="P-loop containing nucleotide triphosphate hydrolases"/>
    <property type="match status" value="1"/>
</dbReference>